<accession>A0ACB8BVY8</accession>
<organism evidence="1 2">
    <name type="scientific">Leucogyrophana mollusca</name>
    <dbReference type="NCBI Taxonomy" id="85980"/>
    <lineage>
        <taxon>Eukaryota</taxon>
        <taxon>Fungi</taxon>
        <taxon>Dikarya</taxon>
        <taxon>Basidiomycota</taxon>
        <taxon>Agaricomycotina</taxon>
        <taxon>Agaricomycetes</taxon>
        <taxon>Agaricomycetidae</taxon>
        <taxon>Boletales</taxon>
        <taxon>Boletales incertae sedis</taxon>
        <taxon>Leucogyrophana</taxon>
    </lineage>
</organism>
<name>A0ACB8BVY8_9AGAM</name>
<proteinExistence type="predicted"/>
<evidence type="ECO:0000313" key="1">
    <source>
        <dbReference type="EMBL" id="KAH7930145.1"/>
    </source>
</evidence>
<dbReference type="Proteomes" id="UP000790709">
    <property type="component" value="Unassembled WGS sequence"/>
</dbReference>
<dbReference type="EMBL" id="MU266334">
    <property type="protein sequence ID" value="KAH7930145.1"/>
    <property type="molecule type" value="Genomic_DNA"/>
</dbReference>
<protein>
    <submittedName>
        <fullName evidence="1">Uncharacterized protein</fullName>
    </submittedName>
</protein>
<sequence length="250" mass="27412">MFQVPNRLRDMTSGIFRFGYKCRLIDVQYSTFVLSFAPLHFHSNFYTSSMHNTDNRKDDSVKHSEPIPINIHHSRHRSASVSSDSSSSPSSPPQVQTPLNINPPRIPTVSPSSSPILYFLSQSPTKTPATFPFRGWGGPPVFEEELPAAAHARRASTAGRFGAALLRRLSLGNALVKPSNATSEIPRSQSPPRSSTPPNSAVSPTTHRFSGLPTRKAKRSATISVESGRPRRAPSPMGERILKGHFDGFN</sequence>
<gene>
    <name evidence="1" type="ORF">BV22DRAFT_77500</name>
</gene>
<reference evidence="1" key="1">
    <citation type="journal article" date="2021" name="New Phytol.">
        <title>Evolutionary innovations through gain and loss of genes in the ectomycorrhizal Boletales.</title>
        <authorList>
            <person name="Wu G."/>
            <person name="Miyauchi S."/>
            <person name="Morin E."/>
            <person name="Kuo A."/>
            <person name="Drula E."/>
            <person name="Varga T."/>
            <person name="Kohler A."/>
            <person name="Feng B."/>
            <person name="Cao Y."/>
            <person name="Lipzen A."/>
            <person name="Daum C."/>
            <person name="Hundley H."/>
            <person name="Pangilinan J."/>
            <person name="Johnson J."/>
            <person name="Barry K."/>
            <person name="LaButti K."/>
            <person name="Ng V."/>
            <person name="Ahrendt S."/>
            <person name="Min B."/>
            <person name="Choi I.G."/>
            <person name="Park H."/>
            <person name="Plett J.M."/>
            <person name="Magnuson J."/>
            <person name="Spatafora J.W."/>
            <person name="Nagy L.G."/>
            <person name="Henrissat B."/>
            <person name="Grigoriev I.V."/>
            <person name="Yang Z.L."/>
            <person name="Xu J."/>
            <person name="Martin F.M."/>
        </authorList>
    </citation>
    <scope>NUCLEOTIDE SEQUENCE</scope>
    <source>
        <strain evidence="1">KUC20120723A-06</strain>
    </source>
</reference>
<keyword evidence="2" id="KW-1185">Reference proteome</keyword>
<comment type="caution">
    <text evidence="1">The sequence shown here is derived from an EMBL/GenBank/DDBJ whole genome shotgun (WGS) entry which is preliminary data.</text>
</comment>
<evidence type="ECO:0000313" key="2">
    <source>
        <dbReference type="Proteomes" id="UP000790709"/>
    </source>
</evidence>